<feature type="region of interest" description="Disordered" evidence="1">
    <location>
        <begin position="1"/>
        <end position="55"/>
    </location>
</feature>
<gene>
    <name evidence="2" type="ORF">LTRI10_LOCUS21307</name>
</gene>
<reference evidence="2 3" key="1">
    <citation type="submission" date="2024-04" db="EMBL/GenBank/DDBJ databases">
        <authorList>
            <person name="Fracassetti M."/>
        </authorList>
    </citation>
    <scope>NUCLEOTIDE SEQUENCE [LARGE SCALE GENOMIC DNA]</scope>
</reference>
<evidence type="ECO:0008006" key="4">
    <source>
        <dbReference type="Google" id="ProtNLM"/>
    </source>
</evidence>
<evidence type="ECO:0000313" key="2">
    <source>
        <dbReference type="EMBL" id="CAL1379813.1"/>
    </source>
</evidence>
<dbReference type="EMBL" id="OZ034817">
    <property type="protein sequence ID" value="CAL1379813.1"/>
    <property type="molecule type" value="Genomic_DNA"/>
</dbReference>
<evidence type="ECO:0000256" key="1">
    <source>
        <dbReference type="SAM" id="MobiDB-lite"/>
    </source>
</evidence>
<proteinExistence type="predicted"/>
<feature type="compositionally biased region" description="Basic and acidic residues" evidence="1">
    <location>
        <begin position="1"/>
        <end position="11"/>
    </location>
</feature>
<feature type="compositionally biased region" description="Basic and acidic residues" evidence="1">
    <location>
        <begin position="20"/>
        <end position="42"/>
    </location>
</feature>
<dbReference type="Proteomes" id="UP001497516">
    <property type="component" value="Chromosome 4"/>
</dbReference>
<organism evidence="2 3">
    <name type="scientific">Linum trigynum</name>
    <dbReference type="NCBI Taxonomy" id="586398"/>
    <lineage>
        <taxon>Eukaryota</taxon>
        <taxon>Viridiplantae</taxon>
        <taxon>Streptophyta</taxon>
        <taxon>Embryophyta</taxon>
        <taxon>Tracheophyta</taxon>
        <taxon>Spermatophyta</taxon>
        <taxon>Magnoliopsida</taxon>
        <taxon>eudicotyledons</taxon>
        <taxon>Gunneridae</taxon>
        <taxon>Pentapetalae</taxon>
        <taxon>rosids</taxon>
        <taxon>fabids</taxon>
        <taxon>Malpighiales</taxon>
        <taxon>Linaceae</taxon>
        <taxon>Linum</taxon>
    </lineage>
</organism>
<evidence type="ECO:0000313" key="3">
    <source>
        <dbReference type="Proteomes" id="UP001497516"/>
    </source>
</evidence>
<sequence length="78" mass="9187">MSERKGKEKLRVLGRNVTVSERKKRQEESDRLREEERQEKLSRRQAAVDPPPHSYVSQPIPGITFGCWIFYVLMLDIS</sequence>
<keyword evidence="3" id="KW-1185">Reference proteome</keyword>
<accession>A0AAV2E216</accession>
<name>A0AAV2E216_9ROSI</name>
<dbReference type="AlphaFoldDB" id="A0AAV2E216"/>
<protein>
    <recommendedName>
        <fullName evidence="4">IBB domain-containing protein</fullName>
    </recommendedName>
</protein>